<keyword evidence="1" id="KW-0472">Membrane</keyword>
<protein>
    <submittedName>
        <fullName evidence="2">Uncharacterized protein</fullName>
    </submittedName>
</protein>
<keyword evidence="1" id="KW-1133">Transmembrane helix</keyword>
<dbReference type="RefSeq" id="WP_072299354.1">
    <property type="nucleotide sequence ID" value="NZ_FPIP01000002.1"/>
</dbReference>
<organism evidence="2 3">
    <name type="scientific">Ruminococcus flavefaciens</name>
    <dbReference type="NCBI Taxonomy" id="1265"/>
    <lineage>
        <taxon>Bacteria</taxon>
        <taxon>Bacillati</taxon>
        <taxon>Bacillota</taxon>
        <taxon>Clostridia</taxon>
        <taxon>Eubacteriales</taxon>
        <taxon>Oscillospiraceae</taxon>
        <taxon>Ruminococcus</taxon>
    </lineage>
</organism>
<sequence length="60" mass="6433">MKKLNIAAKTGIAIEIAALIIMLTFLISGIPVPKWTILLLFAGAIVCFVSGILPKKHDKS</sequence>
<name>A0A1K1M964_RUMFL</name>
<dbReference type="Proteomes" id="UP000183461">
    <property type="component" value="Unassembled WGS sequence"/>
</dbReference>
<evidence type="ECO:0000256" key="1">
    <source>
        <dbReference type="SAM" id="Phobius"/>
    </source>
</evidence>
<dbReference type="EMBL" id="FPIP01000002">
    <property type="protein sequence ID" value="SFW19647.1"/>
    <property type="molecule type" value="Genomic_DNA"/>
</dbReference>
<feature type="transmembrane region" description="Helical" evidence="1">
    <location>
        <begin position="12"/>
        <end position="30"/>
    </location>
</feature>
<accession>A0A1K1M964</accession>
<evidence type="ECO:0000313" key="3">
    <source>
        <dbReference type="Proteomes" id="UP000183461"/>
    </source>
</evidence>
<gene>
    <name evidence="2" type="ORF">SAMN02910280_0967</name>
</gene>
<reference evidence="2 3" key="1">
    <citation type="submission" date="2016-11" db="EMBL/GenBank/DDBJ databases">
        <authorList>
            <person name="Jaros S."/>
            <person name="Januszkiewicz K."/>
            <person name="Wedrychowicz H."/>
        </authorList>
    </citation>
    <scope>NUCLEOTIDE SEQUENCE [LARGE SCALE GENOMIC DNA]</scope>
    <source>
        <strain evidence="2 3">YL228</strain>
    </source>
</reference>
<dbReference type="AlphaFoldDB" id="A0A1K1M964"/>
<feature type="transmembrane region" description="Helical" evidence="1">
    <location>
        <begin position="36"/>
        <end position="54"/>
    </location>
</feature>
<evidence type="ECO:0000313" key="2">
    <source>
        <dbReference type="EMBL" id="SFW19647.1"/>
    </source>
</evidence>
<proteinExistence type="predicted"/>
<keyword evidence="1" id="KW-0812">Transmembrane</keyword>